<feature type="compositionally biased region" description="Gly residues" evidence="10">
    <location>
        <begin position="1206"/>
        <end position="1219"/>
    </location>
</feature>
<evidence type="ECO:0000256" key="2">
    <source>
        <dbReference type="ARBA" id="ARBA00004127"/>
    </source>
</evidence>
<dbReference type="InterPro" id="IPR021319">
    <property type="entry name" value="DUF2921"/>
</dbReference>
<dbReference type="EC" id="2.3.2.27" evidence="4"/>
<feature type="compositionally biased region" description="Basic and acidic residues" evidence="10">
    <location>
        <begin position="1041"/>
        <end position="1057"/>
    </location>
</feature>
<evidence type="ECO:0000256" key="9">
    <source>
        <dbReference type="ARBA" id="ARBA00023136"/>
    </source>
</evidence>
<keyword evidence="9 11" id="KW-0472">Membrane</keyword>
<keyword evidence="15" id="KW-1185">Reference proteome</keyword>
<evidence type="ECO:0000256" key="5">
    <source>
        <dbReference type="ARBA" id="ARBA00022679"/>
    </source>
</evidence>
<evidence type="ECO:0000256" key="12">
    <source>
        <dbReference type="SAM" id="SignalP"/>
    </source>
</evidence>
<feature type="transmembrane region" description="Helical" evidence="11">
    <location>
        <begin position="616"/>
        <end position="634"/>
    </location>
</feature>
<feature type="region of interest" description="Disordered" evidence="10">
    <location>
        <begin position="146"/>
        <end position="173"/>
    </location>
</feature>
<feature type="chain" id="PRO_5032456486" description="RING-type E3 ubiquitin transferase" evidence="12">
    <location>
        <begin position="32"/>
        <end position="1889"/>
    </location>
</feature>
<feature type="compositionally biased region" description="Pro residues" evidence="10">
    <location>
        <begin position="72"/>
        <end position="81"/>
    </location>
</feature>
<keyword evidence="12" id="KW-0732">Signal</keyword>
<accession>A0A835YFI8</accession>
<evidence type="ECO:0000313" key="15">
    <source>
        <dbReference type="Proteomes" id="UP000612055"/>
    </source>
</evidence>
<evidence type="ECO:0000256" key="4">
    <source>
        <dbReference type="ARBA" id="ARBA00012483"/>
    </source>
</evidence>
<organism evidence="14 15">
    <name type="scientific">Edaphochlamys debaryana</name>
    <dbReference type="NCBI Taxonomy" id="47281"/>
    <lineage>
        <taxon>Eukaryota</taxon>
        <taxon>Viridiplantae</taxon>
        <taxon>Chlorophyta</taxon>
        <taxon>core chlorophytes</taxon>
        <taxon>Chlorophyceae</taxon>
        <taxon>CS clade</taxon>
        <taxon>Chlamydomonadales</taxon>
        <taxon>Chlamydomonadales incertae sedis</taxon>
        <taxon>Edaphochlamys</taxon>
    </lineage>
</organism>
<dbReference type="InterPro" id="IPR052886">
    <property type="entry name" value="LCS_TC/CRSF"/>
</dbReference>
<feature type="region of interest" description="Disordered" evidence="10">
    <location>
        <begin position="291"/>
        <end position="316"/>
    </location>
</feature>
<feature type="compositionally biased region" description="Low complexity" evidence="10">
    <location>
        <begin position="53"/>
        <end position="71"/>
    </location>
</feature>
<feature type="region of interest" description="Disordered" evidence="10">
    <location>
        <begin position="1273"/>
        <end position="1344"/>
    </location>
</feature>
<keyword evidence="6 11" id="KW-0812">Transmembrane</keyword>
<feature type="compositionally biased region" description="Pro residues" evidence="10">
    <location>
        <begin position="354"/>
        <end position="367"/>
    </location>
</feature>
<gene>
    <name evidence="14" type="ORF">HYH03_000283</name>
</gene>
<dbReference type="Proteomes" id="UP000612055">
    <property type="component" value="Unassembled WGS sequence"/>
</dbReference>
<evidence type="ECO:0000256" key="6">
    <source>
        <dbReference type="ARBA" id="ARBA00022692"/>
    </source>
</evidence>
<feature type="transmembrane region" description="Helical" evidence="11">
    <location>
        <begin position="684"/>
        <end position="704"/>
    </location>
</feature>
<sequence>MGGHHPRLPSHRLLPLLFLGLLLSGGSLVPAEPLLATHRTRGLTSRPLRDPDPSAGASVGAAARARGRASPPSSPPPPPPWEVLLADDVAALYPAHNPNTTALRGPPRLDGTYKGLWVKDVYGDALRKLGLLQSDRGHIVLQLPEDANPSPRLEAPGQHGPSPADPAGQGQPRGELILRDGLRLTDRDLRFKLRGVYVPASGSVHAVLEPLLPIAVDVEAGDAAEALRPWGRAAGPGAGGEEGDGEAQQGSGASAQSYREALRNAVRNIFLRWPGGYRSLLRPPPPSALPYRGRGAAAGAGAGGAPPLPPFPPPRPPLELALRKTCEFRAHFKVYYKGDPEALAHVSHLGLDQPAPPPAPPPQPLPPAAATLPPSAAGLPAGTLAAGAAAAAGSGAATASTAGTRRRRGLMADTEIFHSTQMLMHGAGGDPAADEVSGVYGNGTSAAVQQDGVYGLPKGMDPKDPDLELVGLVVSPNCDLVLRFNSSSVHLERYFRQAMRYSVLIATVTISQIVLSVGQMEASSTPAAAARMSLFGTTLQAIMDAYQCLLHLTGALVVDALFGAFASIAFLQFILFAVFEMRQTLLVWRAQRTSGTGGNDGFWSIRRDMSAVYTRFYSALLFGLLLLFQFQAYLPFLVIHSAILDSRPPLNLTYVWGMSGLRLVSPLYFLGCPSNLLRVQTRPGICVVLVAWVGLQAAALTAQIKWGPRSCVPKVFLPKRYDYHRAATAREIGLEDPAAPAAAGEGAAPAAEGAEGSSSGAPGAAPPSTAATAYASSALRRLAAWLPSPAAWLRRTQAVGAAAAAAAAALQRAGTGGRSAGGGGRQSGGGGVDEETGHASKECVICMNPVPLMPLGSRMLTPCEGAAPQPNVRAASYESAVSSTASGGSSLSGMALAKAALNSVNSAEAQLRQMLDPSGSAAVASSALTSGGGGDLSPLYPLPPSGSAGNGQSWRRWSPPSPLEPPGEPPPGPFRSLSFSAGGDEPSPERKGRLTAVLEGDEESRSRAISQEVPRTSGVVEFEDAVEGAEARSGSPSHRVPGAERQGDGARSPEKKGVAWGRLVGALAKPAASPQPPSSKPGSALHRTGGGWAVLRRVSDSGASGGHGHGGSGGGAHGAGGGGGTSAAAATLAMRMISELKAGDEYSLVAAARQRQKREQQRSDQRSLSVQPTVRRRAITGSGAAEGAVAAAAAAAAGAGAAASGAGAGPGPAGQGGVGAQSVHRRGGPVPSMSIGALHLQALLLEPPALHSSRSCSALPLLLPGGRVVGAPDSPLASPGGPLSPVPIGSRRTMSTTLPPAASGASTSRHDLSVPNGASTARSVAGGSGGTTDGGSPAATSPQPYTDDAAVAAIRALAVRYGNSPMPEVLQSTSNAAYRERSRRVQEALMAANPVAFHEEAAEAAEASYRALSERAKFRLKQLLAAATTQEGPARQLEETLRELCAQRPFFLPPVLVKEKVERGYVQENKAAKTVSWSVDSSLFAQRKKEAESRDLYDTDKIRQQQLSLDWQRVVAKSRFRRLVARGDSGVKNDGQSLDEELMEVRQELERQAAFIRSAFTYYANLGPAFTSGDVMQMGCSTWMAFCADAGITREGGPRGTTPLDMQNIFVAVNFEEESDTVEAEANDDDAMVRFEFIEGLVRAAFGKYITTRKMKDASDAVGAFLEEVTACADLPPEARVDPNDFRRDRFYCADVEAVLKEYYDLLVGCFKLYKARDRSKYFWPEHWLSFLDANKLLGLATGVERREAKLVYAWSQALVTDELRRRQRAVSLTLWDFIEAVARLADLISAPDHDHVAAYFEEEGQDPPPPERRVFEYYKAVGDAGTELKRYSAELVCTPTRPLAVKVRLLCEYLAVSLKEAWGGKDAKEVAQKVLKMATYLSGGIEMG</sequence>
<feature type="domain" description="SWEET-like" evidence="13">
    <location>
        <begin position="490"/>
        <end position="716"/>
    </location>
</feature>
<evidence type="ECO:0000313" key="14">
    <source>
        <dbReference type="EMBL" id="KAG2501783.1"/>
    </source>
</evidence>
<feature type="compositionally biased region" description="Gly residues" evidence="10">
    <location>
        <begin position="814"/>
        <end position="831"/>
    </location>
</feature>
<feature type="signal peptide" evidence="12">
    <location>
        <begin position="1"/>
        <end position="31"/>
    </location>
</feature>
<comment type="caution">
    <text evidence="14">The sequence shown here is derived from an EMBL/GenBank/DDBJ whole genome shotgun (WGS) entry which is preliminary data.</text>
</comment>
<dbReference type="GO" id="GO:0061630">
    <property type="term" value="F:ubiquitin protein ligase activity"/>
    <property type="evidence" value="ECO:0007669"/>
    <property type="project" value="UniProtKB-EC"/>
</dbReference>
<dbReference type="EMBL" id="JAEHOE010000001">
    <property type="protein sequence ID" value="KAG2501783.1"/>
    <property type="molecule type" value="Genomic_DNA"/>
</dbReference>
<proteinExistence type="predicted"/>
<dbReference type="Pfam" id="PF11145">
    <property type="entry name" value="DUF2921"/>
    <property type="match status" value="1"/>
</dbReference>
<feature type="region of interest" description="Disordered" evidence="10">
    <location>
        <begin position="1202"/>
        <end position="1230"/>
    </location>
</feature>
<dbReference type="PANTHER" id="PTHR23261">
    <property type="entry name" value="GROUNDHOG-RELATED"/>
    <property type="match status" value="1"/>
</dbReference>
<dbReference type="GO" id="GO:0012505">
    <property type="term" value="C:endomembrane system"/>
    <property type="evidence" value="ECO:0007669"/>
    <property type="project" value="UniProtKB-SubCell"/>
</dbReference>
<keyword evidence="8 11" id="KW-1133">Transmembrane helix</keyword>
<reference evidence="14" key="1">
    <citation type="journal article" date="2020" name="bioRxiv">
        <title>Comparative genomics of Chlamydomonas.</title>
        <authorList>
            <person name="Craig R.J."/>
            <person name="Hasan A.R."/>
            <person name="Ness R.W."/>
            <person name="Keightley P.D."/>
        </authorList>
    </citation>
    <scope>NUCLEOTIDE SEQUENCE</scope>
    <source>
        <strain evidence="14">CCAP 11/70</strain>
    </source>
</reference>
<feature type="transmembrane region" description="Helical" evidence="11">
    <location>
        <begin position="549"/>
        <end position="579"/>
    </location>
</feature>
<comment type="subcellular location">
    <subcellularLocation>
        <location evidence="2">Endomembrane system</location>
        <topology evidence="2">Multi-pass membrane protein</topology>
    </subcellularLocation>
</comment>
<feature type="region of interest" description="Disordered" evidence="10">
    <location>
        <begin position="1153"/>
        <end position="1175"/>
    </location>
</feature>
<name>A0A835YFI8_9CHLO</name>
<feature type="compositionally biased region" description="Low complexity" evidence="10">
    <location>
        <begin position="1273"/>
        <end position="1287"/>
    </location>
</feature>
<evidence type="ECO:0000256" key="11">
    <source>
        <dbReference type="SAM" id="Phobius"/>
    </source>
</evidence>
<feature type="region of interest" description="Disordered" evidence="10">
    <location>
        <begin position="349"/>
        <end position="376"/>
    </location>
</feature>
<evidence type="ECO:0000256" key="10">
    <source>
        <dbReference type="SAM" id="MobiDB-lite"/>
    </source>
</evidence>
<feature type="region of interest" description="Disordered" evidence="10">
    <location>
        <begin position="738"/>
        <end position="767"/>
    </location>
</feature>
<feature type="region of interest" description="Disordered" evidence="10">
    <location>
        <begin position="814"/>
        <end position="836"/>
    </location>
</feature>
<feature type="compositionally biased region" description="Low complexity" evidence="10">
    <location>
        <begin position="246"/>
        <end position="256"/>
    </location>
</feature>
<evidence type="ECO:0000256" key="3">
    <source>
        <dbReference type="ARBA" id="ARBA00004906"/>
    </source>
</evidence>
<evidence type="ECO:0000256" key="1">
    <source>
        <dbReference type="ARBA" id="ARBA00000900"/>
    </source>
</evidence>
<feature type="region of interest" description="Disordered" evidence="10">
    <location>
        <begin position="923"/>
        <end position="1126"/>
    </location>
</feature>
<evidence type="ECO:0000256" key="8">
    <source>
        <dbReference type="ARBA" id="ARBA00022989"/>
    </source>
</evidence>
<protein>
    <recommendedName>
        <fullName evidence="4">RING-type E3 ubiquitin transferase</fullName>
        <ecNumber evidence="4">2.3.2.27</ecNumber>
    </recommendedName>
</protein>
<dbReference type="PANTHER" id="PTHR23261:SF77">
    <property type="entry name" value="GROUND-LIKE DOMAIN-CONTAINING PROTEIN"/>
    <property type="match status" value="1"/>
</dbReference>
<feature type="region of interest" description="Disordered" evidence="10">
    <location>
        <begin position="230"/>
        <end position="256"/>
    </location>
</feature>
<feature type="region of interest" description="Disordered" evidence="10">
    <location>
        <begin position="40"/>
        <end position="82"/>
    </location>
</feature>
<dbReference type="OrthoDB" id="120976at2759"/>
<feature type="transmembrane region" description="Helical" evidence="11">
    <location>
        <begin position="654"/>
        <end position="672"/>
    </location>
</feature>
<comment type="catalytic activity">
    <reaction evidence="1">
        <text>S-ubiquitinyl-[E2 ubiquitin-conjugating enzyme]-L-cysteine + [acceptor protein]-L-lysine = [E2 ubiquitin-conjugating enzyme]-L-cysteine + N(6)-ubiquitinyl-[acceptor protein]-L-lysine.</text>
        <dbReference type="EC" id="2.3.2.27"/>
    </reaction>
</comment>
<evidence type="ECO:0000259" key="13">
    <source>
        <dbReference type="Pfam" id="PF11145"/>
    </source>
</evidence>
<evidence type="ECO:0000256" key="7">
    <source>
        <dbReference type="ARBA" id="ARBA00022786"/>
    </source>
</evidence>
<keyword evidence="7" id="KW-0833">Ubl conjugation pathway</keyword>
<comment type="pathway">
    <text evidence="3">Protein modification; protein ubiquitination.</text>
</comment>
<feature type="compositionally biased region" description="Pro residues" evidence="10">
    <location>
        <begin position="959"/>
        <end position="973"/>
    </location>
</feature>
<feature type="compositionally biased region" description="Pro residues" evidence="10">
    <location>
        <begin position="306"/>
        <end position="316"/>
    </location>
</feature>
<keyword evidence="5" id="KW-0808">Transferase</keyword>
<feature type="compositionally biased region" description="Gly residues" evidence="10">
    <location>
        <begin position="1103"/>
        <end position="1125"/>
    </location>
</feature>